<dbReference type="GO" id="GO:0008080">
    <property type="term" value="F:N-acetyltransferase activity"/>
    <property type="evidence" value="ECO:0007669"/>
    <property type="project" value="UniProtKB-ARBA"/>
</dbReference>
<dbReference type="PANTHER" id="PTHR10545:SF29">
    <property type="entry name" value="GH14572P-RELATED"/>
    <property type="match status" value="1"/>
</dbReference>
<dbReference type="CDD" id="cd04301">
    <property type="entry name" value="NAT_SF"/>
    <property type="match status" value="1"/>
</dbReference>
<gene>
    <name evidence="4" type="ORF">NIES2119_14955</name>
</gene>
<dbReference type="SUPFAM" id="SSF55729">
    <property type="entry name" value="Acyl-CoA N-acyltransferases (Nat)"/>
    <property type="match status" value="1"/>
</dbReference>
<dbReference type="STRING" id="454136.NIES2119_14955"/>
<feature type="domain" description="N-acetyltransferase" evidence="3">
    <location>
        <begin position="3"/>
        <end position="150"/>
    </location>
</feature>
<dbReference type="AlphaFoldDB" id="A0A1U7IIW3"/>
<evidence type="ECO:0000313" key="5">
    <source>
        <dbReference type="Proteomes" id="UP000185860"/>
    </source>
</evidence>
<dbReference type="InterPro" id="IPR000182">
    <property type="entry name" value="GNAT_dom"/>
</dbReference>
<keyword evidence="2" id="KW-0012">Acyltransferase</keyword>
<dbReference type="EMBL" id="MRCE01000013">
    <property type="protein sequence ID" value="OKH37115.1"/>
    <property type="molecule type" value="Genomic_DNA"/>
</dbReference>
<dbReference type="Gene3D" id="3.40.630.30">
    <property type="match status" value="1"/>
</dbReference>
<proteinExistence type="predicted"/>
<evidence type="ECO:0000259" key="3">
    <source>
        <dbReference type="PROSITE" id="PS51186"/>
    </source>
</evidence>
<dbReference type="PANTHER" id="PTHR10545">
    <property type="entry name" value="DIAMINE N-ACETYLTRANSFERASE"/>
    <property type="match status" value="1"/>
</dbReference>
<sequence length="150" mass="17628">MEVTFKTASNDDRYLLLSLTKEFYQIEHLTYNVEVLNKCFDEIFTNDNLATIWIIYIEREPAGYVVLTFGYSLEFHGRDALIDEFYIRESYRSQGIGKQTLEFVLTTCQTLGIKAVHLEVSHENNRAKTIYQKAGFVAHDRYFMTKWINS</sequence>
<dbReference type="Pfam" id="PF00583">
    <property type="entry name" value="Acetyltransf_1"/>
    <property type="match status" value="1"/>
</dbReference>
<accession>A0A1U7IIW3</accession>
<dbReference type="InterPro" id="IPR051016">
    <property type="entry name" value="Diverse_Substrate_AcTransf"/>
</dbReference>
<dbReference type="InterPro" id="IPR016181">
    <property type="entry name" value="Acyl_CoA_acyltransferase"/>
</dbReference>
<organism evidence="4 5">
    <name type="scientific">[Phormidium ambiguum] IAM M-71</name>
    <dbReference type="NCBI Taxonomy" id="454136"/>
    <lineage>
        <taxon>Bacteria</taxon>
        <taxon>Bacillati</taxon>
        <taxon>Cyanobacteriota</taxon>
        <taxon>Cyanophyceae</taxon>
        <taxon>Oscillatoriophycideae</taxon>
        <taxon>Aerosakkonematales</taxon>
        <taxon>Aerosakkonemataceae</taxon>
        <taxon>Floridanema</taxon>
    </lineage>
</organism>
<dbReference type="RefSeq" id="WP_073594294.1">
    <property type="nucleotide sequence ID" value="NZ_MRCE01000013.1"/>
</dbReference>
<name>A0A1U7IIW3_9CYAN</name>
<dbReference type="Proteomes" id="UP000185860">
    <property type="component" value="Unassembled WGS sequence"/>
</dbReference>
<dbReference type="OrthoDB" id="9805924at2"/>
<protein>
    <submittedName>
        <fullName evidence="4">GNAT family N-acetyltransferase</fullName>
    </submittedName>
</protein>
<dbReference type="PROSITE" id="PS51186">
    <property type="entry name" value="GNAT"/>
    <property type="match status" value="1"/>
</dbReference>
<reference evidence="4 5" key="1">
    <citation type="submission" date="2016-11" db="EMBL/GenBank/DDBJ databases">
        <title>Draft Genome Sequences of Nine Cyanobacterial Strains from Diverse Habitats.</title>
        <authorList>
            <person name="Zhu T."/>
            <person name="Hou S."/>
            <person name="Lu X."/>
            <person name="Hess W.R."/>
        </authorList>
    </citation>
    <scope>NUCLEOTIDE SEQUENCE [LARGE SCALE GENOMIC DNA]</scope>
    <source>
        <strain evidence="4 5">IAM M-71</strain>
    </source>
</reference>
<evidence type="ECO:0000313" key="4">
    <source>
        <dbReference type="EMBL" id="OKH37115.1"/>
    </source>
</evidence>
<evidence type="ECO:0000256" key="2">
    <source>
        <dbReference type="ARBA" id="ARBA00023315"/>
    </source>
</evidence>
<comment type="caution">
    <text evidence="4">The sequence shown here is derived from an EMBL/GenBank/DDBJ whole genome shotgun (WGS) entry which is preliminary data.</text>
</comment>
<keyword evidence="1 4" id="KW-0808">Transferase</keyword>
<evidence type="ECO:0000256" key="1">
    <source>
        <dbReference type="ARBA" id="ARBA00022679"/>
    </source>
</evidence>